<dbReference type="InterPro" id="IPR036259">
    <property type="entry name" value="MFS_trans_sf"/>
</dbReference>
<evidence type="ECO:0000256" key="1">
    <source>
        <dbReference type="ARBA" id="ARBA00004429"/>
    </source>
</evidence>
<comment type="subcellular location">
    <subcellularLocation>
        <location evidence="1">Cell inner membrane</location>
        <topology evidence="1">Multi-pass membrane protein</topology>
    </subcellularLocation>
</comment>
<sequence>MPALIITTSLFFLWGMANNLNDILIAQFRKAFTLSDFGTSFVQQVFYFGYFAFAIPASIVLRRFGYKAAIITGLLLYGAGALLFYPAAAISAYQLFLFALFVIAAGLAFLETSANPLMTELGDPRTATRRLNWAQAANPFGAITGILVGRNFILSGIEHDERTLAGMDAAAREAFYRTEVQAVATPYLAIAAVVLLFALAAAFTAFPRARAVATEREVRDERFADLLRHPRLVGAVIAQFFYVGAQVGLWSYTIRYAGALGLSERQGADMLFVSLVLFAAGRFVGTTLMTWIAPSRLLAIFAGISLLLAGVAALGGGTIGLYALVATSFFMSIQFPTIFALGVETLGPLRRLGSSLIIMAIIGGAVLTGLIGWVSDRAGISAAMLVPAACFAVVLTFALRARVRA</sequence>
<dbReference type="PANTHER" id="PTHR43702:SF11">
    <property type="entry name" value="L-FUCOSE-PROTON SYMPORTER"/>
    <property type="match status" value="1"/>
</dbReference>
<keyword evidence="5 6" id="KW-0472">Membrane</keyword>
<feature type="transmembrane region" description="Helical" evidence="6">
    <location>
        <begin position="91"/>
        <end position="110"/>
    </location>
</feature>
<feature type="transmembrane region" description="Helical" evidence="6">
    <location>
        <begin position="321"/>
        <end position="343"/>
    </location>
</feature>
<feature type="transmembrane region" description="Helical" evidence="6">
    <location>
        <begin position="68"/>
        <end position="85"/>
    </location>
</feature>
<dbReference type="Proteomes" id="UP000074310">
    <property type="component" value="Unassembled WGS sequence"/>
</dbReference>
<evidence type="ECO:0000256" key="2">
    <source>
        <dbReference type="ARBA" id="ARBA00022475"/>
    </source>
</evidence>
<dbReference type="CDD" id="cd17394">
    <property type="entry name" value="MFS_FucP_like"/>
    <property type="match status" value="1"/>
</dbReference>
<feature type="transmembrane region" description="Helical" evidence="6">
    <location>
        <begin position="272"/>
        <end position="292"/>
    </location>
</feature>
<feature type="transmembrane region" description="Helical" evidence="6">
    <location>
        <begin position="297"/>
        <end position="315"/>
    </location>
</feature>
<protein>
    <submittedName>
        <fullName evidence="8">Fucose permease</fullName>
    </submittedName>
</protein>
<dbReference type="AlphaFoldDB" id="A0A147I0L6"/>
<dbReference type="SUPFAM" id="SSF103473">
    <property type="entry name" value="MFS general substrate transporter"/>
    <property type="match status" value="1"/>
</dbReference>
<dbReference type="InterPro" id="IPR050375">
    <property type="entry name" value="MFS_TsgA-like"/>
</dbReference>
<dbReference type="GO" id="GO:0015535">
    <property type="term" value="F:fucose:proton symporter activity"/>
    <property type="evidence" value="ECO:0007669"/>
    <property type="project" value="InterPro"/>
</dbReference>
<evidence type="ECO:0000313" key="8">
    <source>
        <dbReference type="EMBL" id="KTT70988.1"/>
    </source>
</evidence>
<feature type="transmembrane region" description="Helical" evidence="6">
    <location>
        <begin position="41"/>
        <end position="61"/>
    </location>
</feature>
<evidence type="ECO:0000256" key="5">
    <source>
        <dbReference type="ARBA" id="ARBA00023136"/>
    </source>
</evidence>
<dbReference type="NCBIfam" id="TIGR00885">
    <property type="entry name" value="fucP"/>
    <property type="match status" value="1"/>
</dbReference>
<evidence type="ECO:0000313" key="9">
    <source>
        <dbReference type="Proteomes" id="UP000074310"/>
    </source>
</evidence>
<dbReference type="InterPro" id="IPR005275">
    <property type="entry name" value="Lfuc_symporter_FucP"/>
</dbReference>
<feature type="transmembrane region" description="Helical" evidence="6">
    <location>
        <begin position="131"/>
        <end position="153"/>
    </location>
</feature>
<evidence type="ECO:0000256" key="4">
    <source>
        <dbReference type="ARBA" id="ARBA00022989"/>
    </source>
</evidence>
<dbReference type="GO" id="GO:0005886">
    <property type="term" value="C:plasma membrane"/>
    <property type="evidence" value="ECO:0007669"/>
    <property type="project" value="UniProtKB-SubCell"/>
</dbReference>
<dbReference type="EMBL" id="LDTB01000045">
    <property type="protein sequence ID" value="KTT70988.1"/>
    <property type="molecule type" value="Genomic_DNA"/>
</dbReference>
<name>A0A147I0L6_9SPHN</name>
<organism evidence="8 9">
    <name type="scientific">Sphingomonas endophytica</name>
    <dbReference type="NCBI Taxonomy" id="869719"/>
    <lineage>
        <taxon>Bacteria</taxon>
        <taxon>Pseudomonadati</taxon>
        <taxon>Pseudomonadota</taxon>
        <taxon>Alphaproteobacteria</taxon>
        <taxon>Sphingomonadales</taxon>
        <taxon>Sphingomonadaceae</taxon>
        <taxon>Sphingomonas</taxon>
    </lineage>
</organism>
<comment type="caution">
    <text evidence="8">The sequence shown here is derived from an EMBL/GenBank/DDBJ whole genome shotgun (WGS) entry which is preliminary data.</text>
</comment>
<dbReference type="InterPro" id="IPR020846">
    <property type="entry name" value="MFS_dom"/>
</dbReference>
<dbReference type="PATRIC" id="fig|869719.3.peg.2212"/>
<dbReference type="Pfam" id="PF07690">
    <property type="entry name" value="MFS_1"/>
    <property type="match status" value="1"/>
</dbReference>
<evidence type="ECO:0000256" key="3">
    <source>
        <dbReference type="ARBA" id="ARBA00022692"/>
    </source>
</evidence>
<keyword evidence="4 6" id="KW-1133">Transmembrane helix</keyword>
<keyword evidence="2" id="KW-1003">Cell membrane</keyword>
<dbReference type="InterPro" id="IPR011701">
    <property type="entry name" value="MFS"/>
</dbReference>
<dbReference type="PANTHER" id="PTHR43702">
    <property type="entry name" value="L-FUCOSE-PROTON SYMPORTER"/>
    <property type="match status" value="1"/>
</dbReference>
<feature type="transmembrane region" description="Helical" evidence="6">
    <location>
        <begin position="232"/>
        <end position="252"/>
    </location>
</feature>
<dbReference type="Gene3D" id="1.20.1250.20">
    <property type="entry name" value="MFS general substrate transporter like domains"/>
    <property type="match status" value="2"/>
</dbReference>
<reference evidence="8 9" key="1">
    <citation type="journal article" date="2016" name="Front. Microbiol.">
        <title>Genomic Resource of Rice Seed Associated Bacteria.</title>
        <authorList>
            <person name="Midha S."/>
            <person name="Bansal K."/>
            <person name="Sharma S."/>
            <person name="Kumar N."/>
            <person name="Patil P.P."/>
            <person name="Chaudhry V."/>
            <person name="Patil P.B."/>
        </authorList>
    </citation>
    <scope>NUCLEOTIDE SEQUENCE [LARGE SCALE GENOMIC DNA]</scope>
    <source>
        <strain evidence="8 9">NS334</strain>
    </source>
</reference>
<feature type="transmembrane region" description="Helical" evidence="6">
    <location>
        <begin position="380"/>
        <end position="399"/>
    </location>
</feature>
<evidence type="ECO:0000259" key="7">
    <source>
        <dbReference type="PROSITE" id="PS50850"/>
    </source>
</evidence>
<feature type="transmembrane region" description="Helical" evidence="6">
    <location>
        <begin position="355"/>
        <end position="374"/>
    </location>
</feature>
<feature type="transmembrane region" description="Helical" evidence="6">
    <location>
        <begin position="187"/>
        <end position="206"/>
    </location>
</feature>
<feature type="domain" description="Major facilitator superfamily (MFS) profile" evidence="7">
    <location>
        <begin position="3"/>
        <end position="405"/>
    </location>
</feature>
<keyword evidence="3 6" id="KW-0812">Transmembrane</keyword>
<proteinExistence type="predicted"/>
<dbReference type="PROSITE" id="PS50850">
    <property type="entry name" value="MFS"/>
    <property type="match status" value="1"/>
</dbReference>
<keyword evidence="9" id="KW-1185">Reference proteome</keyword>
<gene>
    <name evidence="8" type="ORF">NS334_11350</name>
</gene>
<accession>A0A147I0L6</accession>
<evidence type="ECO:0000256" key="6">
    <source>
        <dbReference type="SAM" id="Phobius"/>
    </source>
</evidence>